<dbReference type="Proteomes" id="UP000291116">
    <property type="component" value="Unassembled WGS sequence"/>
</dbReference>
<organism evidence="7 8">
    <name type="scientific">Pseudo-nitzschia multistriata</name>
    <dbReference type="NCBI Taxonomy" id="183589"/>
    <lineage>
        <taxon>Eukaryota</taxon>
        <taxon>Sar</taxon>
        <taxon>Stramenopiles</taxon>
        <taxon>Ochrophyta</taxon>
        <taxon>Bacillariophyta</taxon>
        <taxon>Bacillariophyceae</taxon>
        <taxon>Bacillariophycidae</taxon>
        <taxon>Bacillariales</taxon>
        <taxon>Bacillariaceae</taxon>
        <taxon>Pseudo-nitzschia</taxon>
    </lineage>
</organism>
<dbReference type="InterPro" id="IPR036188">
    <property type="entry name" value="FAD/NAD-bd_sf"/>
</dbReference>
<evidence type="ECO:0000256" key="4">
    <source>
        <dbReference type="ARBA" id="ARBA00022857"/>
    </source>
</evidence>
<keyword evidence="2" id="KW-0285">Flavoprotein</keyword>
<dbReference type="Pfam" id="PF00743">
    <property type="entry name" value="FMO-like"/>
    <property type="match status" value="1"/>
</dbReference>
<keyword evidence="4" id="KW-0521">NADP</keyword>
<keyword evidence="6" id="KW-0732">Signal</keyword>
<evidence type="ECO:0000256" key="1">
    <source>
        <dbReference type="ARBA" id="ARBA00009183"/>
    </source>
</evidence>
<dbReference type="InterPro" id="IPR050346">
    <property type="entry name" value="FMO-like"/>
</dbReference>
<dbReference type="PANTHER" id="PTHR23023">
    <property type="entry name" value="DIMETHYLANILINE MONOOXYGENASE"/>
    <property type="match status" value="1"/>
</dbReference>
<evidence type="ECO:0000256" key="5">
    <source>
        <dbReference type="ARBA" id="ARBA00023002"/>
    </source>
</evidence>
<accession>A0A448ZGX5</accession>
<name>A0A448ZGX5_9STRA</name>
<evidence type="ECO:0000256" key="6">
    <source>
        <dbReference type="SAM" id="SignalP"/>
    </source>
</evidence>
<dbReference type="EMBL" id="CAACVS010000339">
    <property type="protein sequence ID" value="VEU41289.1"/>
    <property type="molecule type" value="Genomic_DNA"/>
</dbReference>
<dbReference type="Gene3D" id="3.50.50.60">
    <property type="entry name" value="FAD/NAD(P)-binding domain"/>
    <property type="match status" value="3"/>
</dbReference>
<feature type="chain" id="PRO_5019159156" description="FAD/NAD(P)-binding domain-containing protein" evidence="6">
    <location>
        <begin position="20"/>
        <end position="533"/>
    </location>
</feature>
<dbReference type="OrthoDB" id="66881at2759"/>
<dbReference type="PRINTS" id="PR00370">
    <property type="entry name" value="FMOXYGENASE"/>
</dbReference>
<dbReference type="SUPFAM" id="SSF51905">
    <property type="entry name" value="FAD/NAD(P)-binding domain"/>
    <property type="match status" value="2"/>
</dbReference>
<evidence type="ECO:0008006" key="9">
    <source>
        <dbReference type="Google" id="ProtNLM"/>
    </source>
</evidence>
<gene>
    <name evidence="7" type="ORF">PSNMU_V1.4_AUG-EV-PASAV3_0082010</name>
</gene>
<dbReference type="GO" id="GO:0050660">
    <property type="term" value="F:flavin adenine dinucleotide binding"/>
    <property type="evidence" value="ECO:0007669"/>
    <property type="project" value="InterPro"/>
</dbReference>
<keyword evidence="8" id="KW-1185">Reference proteome</keyword>
<protein>
    <recommendedName>
        <fullName evidence="9">FAD/NAD(P)-binding domain-containing protein</fullName>
    </recommendedName>
</protein>
<proteinExistence type="inferred from homology"/>
<keyword evidence="5" id="KW-0560">Oxidoreductase</keyword>
<dbReference type="InterPro" id="IPR020946">
    <property type="entry name" value="Flavin_mOase-like"/>
</dbReference>
<dbReference type="AlphaFoldDB" id="A0A448ZGX5"/>
<evidence type="ECO:0000256" key="2">
    <source>
        <dbReference type="ARBA" id="ARBA00022630"/>
    </source>
</evidence>
<sequence length="533" mass="59378">MIKPRVAILVSMILHLGHSFATKSPIAHQRNEMSLSATIGTVSSSASPRKVAIIGGGAAGLVTARVLKRNGIESTIFEKDSNDTGVGGVWSYKQNSDTRPMYRGLRTNLPRELMAYREFPWGGDGKTRSFVTHREVKDYLSRYSKVMGVEDTIRYDSIVTQLEILEIDEKKMENDEGNEQYSWPQIKVRWESVLDGINAGDRNSQSEVFDAVCVCNGHYSAPANPIISGMENFEGNIIHSITYDDPSVFKDQTVLCVGGRASGSDLAREISHFAKHVYLSDTTCPALVDGKPIIEENVSWVPRTTAVLPNSRISFGPTCGETPKVDTIILCSGYDYEFPFINDNSNLDLSVVPGERRVKPLYEQLWHAQYPSLAFIGLQHSVVPFPFFELQAEAIASQLVGDSSSRSWTLPPMKERMECAEKDATSGGPKAPGRVQDTHYLGSYQWEECLKYARFAGVCDEDLKKYIMTNKAIYDHSGEARKNLFPGGPDTYRYISYVRDDNNETFTAVSLHHEMDLEENLHPAHSDSSVKAS</sequence>
<evidence type="ECO:0000313" key="8">
    <source>
        <dbReference type="Proteomes" id="UP000291116"/>
    </source>
</evidence>
<evidence type="ECO:0000256" key="3">
    <source>
        <dbReference type="ARBA" id="ARBA00022827"/>
    </source>
</evidence>
<feature type="signal peptide" evidence="6">
    <location>
        <begin position="1"/>
        <end position="19"/>
    </location>
</feature>
<comment type="similarity">
    <text evidence="1">Belongs to the FMO family.</text>
</comment>
<dbReference type="InterPro" id="IPR000960">
    <property type="entry name" value="Flavin_mOase"/>
</dbReference>
<dbReference type="GO" id="GO:0004499">
    <property type="term" value="F:N,N-dimethylaniline monooxygenase activity"/>
    <property type="evidence" value="ECO:0007669"/>
    <property type="project" value="InterPro"/>
</dbReference>
<keyword evidence="3" id="KW-0274">FAD</keyword>
<reference evidence="7 8" key="1">
    <citation type="submission" date="2019-01" db="EMBL/GenBank/DDBJ databases">
        <authorList>
            <person name="Ferrante I. M."/>
        </authorList>
    </citation>
    <scope>NUCLEOTIDE SEQUENCE [LARGE SCALE GENOMIC DNA]</scope>
    <source>
        <strain evidence="7 8">B856</strain>
    </source>
</reference>
<dbReference type="GO" id="GO:0050661">
    <property type="term" value="F:NADP binding"/>
    <property type="evidence" value="ECO:0007669"/>
    <property type="project" value="InterPro"/>
</dbReference>
<evidence type="ECO:0000313" key="7">
    <source>
        <dbReference type="EMBL" id="VEU41289.1"/>
    </source>
</evidence>